<comment type="caution">
    <text evidence="1">The sequence shown here is derived from an EMBL/GenBank/DDBJ whole genome shotgun (WGS) entry which is preliminary data.</text>
</comment>
<organism evidence="1 2">
    <name type="scientific">Caerostris extrusa</name>
    <name type="common">Bark spider</name>
    <name type="synonym">Caerostris bankana</name>
    <dbReference type="NCBI Taxonomy" id="172846"/>
    <lineage>
        <taxon>Eukaryota</taxon>
        <taxon>Metazoa</taxon>
        <taxon>Ecdysozoa</taxon>
        <taxon>Arthropoda</taxon>
        <taxon>Chelicerata</taxon>
        <taxon>Arachnida</taxon>
        <taxon>Araneae</taxon>
        <taxon>Araneomorphae</taxon>
        <taxon>Entelegynae</taxon>
        <taxon>Araneoidea</taxon>
        <taxon>Araneidae</taxon>
        <taxon>Caerostris</taxon>
    </lineage>
</organism>
<reference evidence="1 2" key="1">
    <citation type="submission" date="2021-06" db="EMBL/GenBank/DDBJ databases">
        <title>Caerostris extrusa draft genome.</title>
        <authorList>
            <person name="Kono N."/>
            <person name="Arakawa K."/>
        </authorList>
    </citation>
    <scope>NUCLEOTIDE SEQUENCE [LARGE SCALE GENOMIC DNA]</scope>
</reference>
<gene>
    <name evidence="1" type="primary">AVEN_169556_1</name>
    <name evidence="1" type="ORF">CEXT_298111</name>
</gene>
<protein>
    <recommendedName>
        <fullName evidence="3">LAGLIDADG homing endonuclease</fullName>
    </recommendedName>
</protein>
<dbReference type="Proteomes" id="UP001054945">
    <property type="component" value="Unassembled WGS sequence"/>
</dbReference>
<evidence type="ECO:0000313" key="2">
    <source>
        <dbReference type="Proteomes" id="UP001054945"/>
    </source>
</evidence>
<accession>A0AAV4XPJ9</accession>
<evidence type="ECO:0000313" key="1">
    <source>
        <dbReference type="EMBL" id="GIY97060.1"/>
    </source>
</evidence>
<proteinExistence type="predicted"/>
<evidence type="ECO:0008006" key="3">
    <source>
        <dbReference type="Google" id="ProtNLM"/>
    </source>
</evidence>
<keyword evidence="2" id="KW-1185">Reference proteome</keyword>
<dbReference type="AlphaFoldDB" id="A0AAV4XPJ9"/>
<sequence>MEYVIGSFFTKDDMPQYCYTLYSLWGNPYKKRERGFPRGQKAAAKGMILLFSAMKLHFNLNSTQRDNEITVGGYTAWYPKHNLPTTPSVQIAIHTPYFLPSPYVLGSGYQGGKAYELRVFMEFRTAYKLDIYGTLGGIRNRGPPMLNSKLEETHLLPSPYQTNCTDYLKEWRERGGKGPLISLRNDGAQSEQILLQANRLIKSWDRYISSPVLR</sequence>
<name>A0AAV4XPJ9_CAEEX</name>
<dbReference type="EMBL" id="BPLR01018115">
    <property type="protein sequence ID" value="GIY97060.1"/>
    <property type="molecule type" value="Genomic_DNA"/>
</dbReference>